<gene>
    <name evidence="6" type="ORF">OKA05_03850</name>
</gene>
<dbReference type="EMBL" id="JAPDDT010000001">
    <property type="protein sequence ID" value="MCW1921672.1"/>
    <property type="molecule type" value="Genomic_DNA"/>
</dbReference>
<evidence type="ECO:0000256" key="2">
    <source>
        <dbReference type="ARBA" id="ARBA00022692"/>
    </source>
</evidence>
<accession>A0ABT3GDG7</accession>
<comment type="caution">
    <text evidence="6">The sequence shown here is derived from an EMBL/GenBank/DDBJ whole genome shotgun (WGS) entry which is preliminary data.</text>
</comment>
<proteinExistence type="predicted"/>
<keyword evidence="7" id="KW-1185">Reference proteome</keyword>
<keyword evidence="3 5" id="KW-1133">Transmembrane helix</keyword>
<dbReference type="Pfam" id="PF09685">
    <property type="entry name" value="MamF_MmsF"/>
    <property type="match status" value="1"/>
</dbReference>
<evidence type="ECO:0000256" key="5">
    <source>
        <dbReference type="SAM" id="Phobius"/>
    </source>
</evidence>
<sequence length="137" mass="14979">MNDPYLPPSAPAAPPQSGLSNEERTWALVAHLSALTGLFTGFGAIVGPLIVWLIKKDTMPYAAAEAKEALNFNISWFLWTIILSAVAFVLSFVLIGFLLWPLVFLLGIAWLILCIVAGVQANDGRGYRYPLTVRFIS</sequence>
<reference evidence="6 7" key="1">
    <citation type="submission" date="2022-10" db="EMBL/GenBank/DDBJ databases">
        <title>Luteolibacter arcticus strain CCTCC AB 2014275, whole genome shotgun sequencing project.</title>
        <authorList>
            <person name="Zhao G."/>
            <person name="Shen L."/>
        </authorList>
    </citation>
    <scope>NUCLEOTIDE SEQUENCE [LARGE SCALE GENOMIC DNA]</scope>
    <source>
        <strain evidence="6 7">CCTCC AB 2014275</strain>
    </source>
</reference>
<keyword evidence="2 5" id="KW-0812">Transmembrane</keyword>
<feature type="transmembrane region" description="Helical" evidence="5">
    <location>
        <begin position="74"/>
        <end position="93"/>
    </location>
</feature>
<evidence type="ECO:0000256" key="4">
    <source>
        <dbReference type="ARBA" id="ARBA00023136"/>
    </source>
</evidence>
<evidence type="ECO:0000313" key="6">
    <source>
        <dbReference type="EMBL" id="MCW1921672.1"/>
    </source>
</evidence>
<evidence type="ECO:0000313" key="7">
    <source>
        <dbReference type="Proteomes" id="UP001320876"/>
    </source>
</evidence>
<dbReference type="RefSeq" id="WP_264485781.1">
    <property type="nucleotide sequence ID" value="NZ_JAPDDT010000001.1"/>
</dbReference>
<dbReference type="InterPro" id="IPR019109">
    <property type="entry name" value="MamF_MmsF"/>
</dbReference>
<protein>
    <submittedName>
        <fullName evidence="6">DUF4870 domain-containing protein</fullName>
    </submittedName>
</protein>
<keyword evidence="4 5" id="KW-0472">Membrane</keyword>
<feature type="transmembrane region" description="Helical" evidence="5">
    <location>
        <begin position="28"/>
        <end position="54"/>
    </location>
</feature>
<organism evidence="6 7">
    <name type="scientific">Luteolibacter arcticus</name>
    <dbReference type="NCBI Taxonomy" id="1581411"/>
    <lineage>
        <taxon>Bacteria</taxon>
        <taxon>Pseudomonadati</taxon>
        <taxon>Verrucomicrobiota</taxon>
        <taxon>Verrucomicrobiia</taxon>
        <taxon>Verrucomicrobiales</taxon>
        <taxon>Verrucomicrobiaceae</taxon>
        <taxon>Luteolibacter</taxon>
    </lineage>
</organism>
<evidence type="ECO:0000256" key="1">
    <source>
        <dbReference type="ARBA" id="ARBA00004141"/>
    </source>
</evidence>
<feature type="transmembrane region" description="Helical" evidence="5">
    <location>
        <begin position="99"/>
        <end position="119"/>
    </location>
</feature>
<comment type="subcellular location">
    <subcellularLocation>
        <location evidence="1">Membrane</location>
        <topology evidence="1">Multi-pass membrane protein</topology>
    </subcellularLocation>
</comment>
<name>A0ABT3GDG7_9BACT</name>
<dbReference type="Proteomes" id="UP001320876">
    <property type="component" value="Unassembled WGS sequence"/>
</dbReference>
<evidence type="ECO:0000256" key="3">
    <source>
        <dbReference type="ARBA" id="ARBA00022989"/>
    </source>
</evidence>